<evidence type="ECO:0000313" key="3">
    <source>
        <dbReference type="EMBL" id="SEQ55387.1"/>
    </source>
</evidence>
<reference evidence="4" key="1">
    <citation type="submission" date="2016-10" db="EMBL/GenBank/DDBJ databases">
        <authorList>
            <person name="Varghese N."/>
            <person name="Submissions S."/>
        </authorList>
    </citation>
    <scope>NUCLEOTIDE SEQUENCE [LARGE SCALE GENOMIC DNA]</scope>
    <source>
        <strain evidence="4">CGMCC 4.578</strain>
    </source>
</reference>
<dbReference type="Gene3D" id="3.30.450.40">
    <property type="match status" value="1"/>
</dbReference>
<dbReference type="EMBL" id="FOFT01000002">
    <property type="protein sequence ID" value="SEQ55387.1"/>
    <property type="molecule type" value="Genomic_DNA"/>
</dbReference>
<proteinExistence type="predicted"/>
<dbReference type="GO" id="GO:0016791">
    <property type="term" value="F:phosphatase activity"/>
    <property type="evidence" value="ECO:0007669"/>
    <property type="project" value="TreeGrafter"/>
</dbReference>
<dbReference type="SMART" id="SM00331">
    <property type="entry name" value="PP2C_SIG"/>
    <property type="match status" value="1"/>
</dbReference>
<dbReference type="PANTHER" id="PTHR43156">
    <property type="entry name" value="STAGE II SPORULATION PROTEIN E-RELATED"/>
    <property type="match status" value="1"/>
</dbReference>
<dbReference type="Pfam" id="PF07228">
    <property type="entry name" value="SpoIIE"/>
    <property type="match status" value="1"/>
</dbReference>
<keyword evidence="4" id="KW-1185">Reference proteome</keyword>
<dbReference type="PANTHER" id="PTHR43156:SF2">
    <property type="entry name" value="STAGE II SPORULATION PROTEIN E"/>
    <property type="match status" value="1"/>
</dbReference>
<dbReference type="InterPro" id="IPR029016">
    <property type="entry name" value="GAF-like_dom_sf"/>
</dbReference>
<dbReference type="InterPro" id="IPR052016">
    <property type="entry name" value="Bact_Sigma-Reg"/>
</dbReference>
<keyword evidence="1" id="KW-0378">Hydrolase</keyword>
<dbReference type="Proteomes" id="UP000199028">
    <property type="component" value="Unassembled WGS sequence"/>
</dbReference>
<dbReference type="Gene3D" id="3.60.40.10">
    <property type="entry name" value="PPM-type phosphatase domain"/>
    <property type="match status" value="1"/>
</dbReference>
<feature type="domain" description="PPM-type phosphatase" evidence="2">
    <location>
        <begin position="265"/>
        <end position="481"/>
    </location>
</feature>
<name>A0A1H9GZF2_9PSEU</name>
<evidence type="ECO:0000256" key="1">
    <source>
        <dbReference type="ARBA" id="ARBA00022801"/>
    </source>
</evidence>
<dbReference type="OrthoDB" id="4935951at2"/>
<dbReference type="InterPro" id="IPR036457">
    <property type="entry name" value="PPM-type-like_dom_sf"/>
</dbReference>
<organism evidence="3 4">
    <name type="scientific">Lentzea flaviverrucosa</name>
    <dbReference type="NCBI Taxonomy" id="200379"/>
    <lineage>
        <taxon>Bacteria</taxon>
        <taxon>Bacillati</taxon>
        <taxon>Actinomycetota</taxon>
        <taxon>Actinomycetes</taxon>
        <taxon>Pseudonocardiales</taxon>
        <taxon>Pseudonocardiaceae</taxon>
        <taxon>Lentzea</taxon>
    </lineage>
</organism>
<dbReference type="InterPro" id="IPR001932">
    <property type="entry name" value="PPM-type_phosphatase-like_dom"/>
</dbReference>
<evidence type="ECO:0000259" key="2">
    <source>
        <dbReference type="SMART" id="SM00331"/>
    </source>
</evidence>
<dbReference type="AlphaFoldDB" id="A0A1H9GZF2"/>
<gene>
    <name evidence="3" type="ORF">SAMN05216195_102714</name>
</gene>
<evidence type="ECO:0000313" key="4">
    <source>
        <dbReference type="Proteomes" id="UP000199028"/>
    </source>
</evidence>
<accession>A0A1H9GZF2</accession>
<sequence>MSSDRQASHQDEQRRALALAFSRAGLTPEQLWTRYFALGGAAGLMEVEAYLHGLMPLPALQRDMLAHAINERLDELTWPQRVPYTFPARGSSPRTGPLAGLVGLLDGMHKAPPERLPAAAARAGRALGLRIAIYLVDYDQQTLHPLHDPEDPHRVPLGVDTSLPGRAFRTVQTLTSDSGGHPQLWVPLLDGVERLGVLGVTPTGGADLHDPELHLWCRWLSTLIGHLVTISTGYGDGLDAIRLQRQRAPAADLIWQLLPPLTAATDGFVLAGVLEPCYEVGGDAFDYTLSPTTASLAIFDAVGHTLRSGFVAAAALAACRSNRRVGHGLFEQARAIDETISGQFPDGAFATGVLAELDLGSGRLRYLNAGHPPPLVLRSGKVVKRLTGGRRLPFGRGTGELTIAEETLQPGDWLVLHTDGITEARDDAGELFGERRLTDFLEREAAAQNPPPETARRLVKAVLAHQNGALRDDASILLARWMKSGEPGL</sequence>
<dbReference type="SUPFAM" id="SSF81606">
    <property type="entry name" value="PP2C-like"/>
    <property type="match status" value="1"/>
</dbReference>
<protein>
    <submittedName>
        <fullName evidence="3">Stage II sporulation protein E (SpoIIE)</fullName>
    </submittedName>
</protein>